<dbReference type="SUPFAM" id="SSF56601">
    <property type="entry name" value="beta-lactamase/transpeptidase-like"/>
    <property type="match status" value="1"/>
</dbReference>
<dbReference type="InterPro" id="IPR012338">
    <property type="entry name" value="Beta-lactam/transpept-like"/>
</dbReference>
<name>A0A2S6I5Q8_9BACT</name>
<gene>
    <name evidence="3" type="ORF">CLV84_3435</name>
</gene>
<keyword evidence="4" id="KW-1185">Reference proteome</keyword>
<dbReference type="InterPro" id="IPR001466">
    <property type="entry name" value="Beta-lactam-related"/>
</dbReference>
<evidence type="ECO:0000313" key="4">
    <source>
        <dbReference type="Proteomes" id="UP000237662"/>
    </source>
</evidence>
<dbReference type="PANTHER" id="PTHR43283:SF11">
    <property type="entry name" value="BETA-LACTAMASE-RELATED DOMAIN-CONTAINING PROTEIN"/>
    <property type="match status" value="1"/>
</dbReference>
<comment type="caution">
    <text evidence="3">The sequence shown here is derived from an EMBL/GenBank/DDBJ whole genome shotgun (WGS) entry which is preliminary data.</text>
</comment>
<accession>A0A2S6I5Q8</accession>
<evidence type="ECO:0000259" key="2">
    <source>
        <dbReference type="Pfam" id="PF00144"/>
    </source>
</evidence>
<dbReference type="Proteomes" id="UP000237662">
    <property type="component" value="Unassembled WGS sequence"/>
</dbReference>
<dbReference type="RefSeq" id="WP_104420934.1">
    <property type="nucleotide sequence ID" value="NZ_PTJC01000006.1"/>
</dbReference>
<keyword evidence="1" id="KW-0378">Hydrolase</keyword>
<sequence length="639" mass="71769">MNWKFFALVSCLLFFSAREPASQGWGDWVVDWFTHLIWGEDEEPNREAEHVSPNLLASLSDVPASDTLTTLHGWPVLSLDVVGDLERGNRLEKSLTLVRNEAGPLPLDPATPVRLVYREGERPVQLVEMVRRFADVQEVAFTSDLVTALPHAEPMPTLVVVSDAPGVGTGSEWYIPLRSIDSLTLIHFGDPTLIDPPSSWNWINAPLRSRESETRIAQAIFGAAGLTGTLADGRGIRLRAIRGGFRTPEALGIDRFRFERIDNAINRAIRYGATPGAQLAVLKNGQVVYERSYGFHRYAKEEVVRVSDLYDLASITKAAATSLAVMKLYDEGRIDLDARVSTYLPEYRNKVVGNYRIDQLLTHHTGLQPGLPIYPYFNDDFIKDEFDPLHRLPLSATRWLDDRTPELLRHTLDQVAYTRRPEHRYSDVNYVLLQLIVEQISGQPLDVYVTKHFYDPMGLHRLAFRPLERFPIKQLIPTIVDRWMNRGELHGYVHDEGAAMMGGVAGHAGLFGNALDLGRLFQLLNDRGNYAGKQLISEKTVALFTARGPYNYRALGFDRLAGGYGSVVAAGASENTVGHTGFTGTCVWADPDNDMVFVFLTNRIHPDPANEKLLKYHTRSAIHRDVYHALRSYRSEDPA</sequence>
<evidence type="ECO:0000313" key="3">
    <source>
        <dbReference type="EMBL" id="PPK86506.1"/>
    </source>
</evidence>
<protein>
    <submittedName>
        <fullName evidence="3">CubicO group peptidase (Beta-lactamase class C family)</fullName>
    </submittedName>
</protein>
<dbReference type="GO" id="GO:0016787">
    <property type="term" value="F:hydrolase activity"/>
    <property type="evidence" value="ECO:0007669"/>
    <property type="project" value="UniProtKB-KW"/>
</dbReference>
<dbReference type="Pfam" id="PF00144">
    <property type="entry name" value="Beta-lactamase"/>
    <property type="match status" value="1"/>
</dbReference>
<dbReference type="AlphaFoldDB" id="A0A2S6I5Q8"/>
<feature type="domain" description="Beta-lactamase-related" evidence="2">
    <location>
        <begin position="271"/>
        <end position="611"/>
    </location>
</feature>
<dbReference type="PANTHER" id="PTHR43283">
    <property type="entry name" value="BETA-LACTAMASE-RELATED"/>
    <property type="match status" value="1"/>
</dbReference>
<organism evidence="3 4">
    <name type="scientific">Neolewinella xylanilytica</name>
    <dbReference type="NCBI Taxonomy" id="1514080"/>
    <lineage>
        <taxon>Bacteria</taxon>
        <taxon>Pseudomonadati</taxon>
        <taxon>Bacteroidota</taxon>
        <taxon>Saprospiria</taxon>
        <taxon>Saprospirales</taxon>
        <taxon>Lewinellaceae</taxon>
        <taxon>Neolewinella</taxon>
    </lineage>
</organism>
<dbReference type="InterPro" id="IPR050789">
    <property type="entry name" value="Diverse_Enzym_Activities"/>
</dbReference>
<dbReference type="OrthoDB" id="9805821at2"/>
<dbReference type="EMBL" id="PTJC01000006">
    <property type="protein sequence ID" value="PPK86506.1"/>
    <property type="molecule type" value="Genomic_DNA"/>
</dbReference>
<dbReference type="Gene3D" id="3.40.710.10">
    <property type="entry name" value="DD-peptidase/beta-lactamase superfamily"/>
    <property type="match status" value="1"/>
</dbReference>
<evidence type="ECO:0000256" key="1">
    <source>
        <dbReference type="ARBA" id="ARBA00022801"/>
    </source>
</evidence>
<proteinExistence type="predicted"/>
<reference evidence="3 4" key="1">
    <citation type="submission" date="2018-02" db="EMBL/GenBank/DDBJ databases">
        <title>Genomic Encyclopedia of Archaeal and Bacterial Type Strains, Phase II (KMG-II): from individual species to whole genera.</title>
        <authorList>
            <person name="Goeker M."/>
        </authorList>
    </citation>
    <scope>NUCLEOTIDE SEQUENCE [LARGE SCALE GENOMIC DNA]</scope>
    <source>
        <strain evidence="3 4">DSM 29526</strain>
    </source>
</reference>